<keyword evidence="8" id="KW-0614">Plasmid</keyword>
<reference evidence="8" key="1">
    <citation type="submission" date="2017-05" db="EMBL/GenBank/DDBJ databases">
        <title>Polyphasic characterization of four soil-derived phenanthrene-degrading Acidovorax strains and proposal of Acidovorax phenanthrenivorans sp. nov.</title>
        <authorList>
            <person name="Singleton D."/>
            <person name="Lee J."/>
            <person name="Dickey A.N."/>
            <person name="Stroud A."/>
            <person name="Scholl E.H."/>
            <person name="Wright F.A."/>
            <person name="Aitken M.D."/>
        </authorList>
    </citation>
    <scope>NUCLEOTIDE SEQUENCE</scope>
    <source>
        <strain evidence="8">P4</strain>
        <plasmid evidence="8">pACP4.1</plasmid>
    </source>
</reference>
<dbReference type="Proteomes" id="UP000194440">
    <property type="component" value="Plasmid pACP4.1"/>
</dbReference>
<evidence type="ECO:0000256" key="4">
    <source>
        <dbReference type="ARBA" id="ARBA00022475"/>
    </source>
</evidence>
<dbReference type="KEGG" id="acis:CBP35_19135"/>
<evidence type="ECO:0000256" key="1">
    <source>
        <dbReference type="ARBA" id="ARBA00004651"/>
    </source>
</evidence>
<dbReference type="Gene3D" id="3.30.70.1320">
    <property type="entry name" value="Multidrug efflux transporter AcrB pore domain like"/>
    <property type="match status" value="1"/>
</dbReference>
<proteinExistence type="inferred from homology"/>
<dbReference type="Gene3D" id="1.20.1640.10">
    <property type="entry name" value="Multidrug efflux transporter AcrB transmembrane domain"/>
    <property type="match status" value="2"/>
</dbReference>
<dbReference type="SUPFAM" id="SSF82866">
    <property type="entry name" value="Multidrug efflux transporter AcrB transmembrane domain"/>
    <property type="match status" value="2"/>
</dbReference>
<geneLocation type="plasmid" evidence="8 9">
    <name>pACP4.1</name>
</geneLocation>
<dbReference type="KEGG" id="acip:CBP36_19185"/>
<dbReference type="GO" id="GO:0005886">
    <property type="term" value="C:plasma membrane"/>
    <property type="evidence" value="ECO:0007669"/>
    <property type="project" value="UniProtKB-SubCell"/>
</dbReference>
<comment type="similarity">
    <text evidence="2">Belongs to the resistance-nodulation-cell division (RND) (TC 2.A.6) family.</text>
</comment>
<evidence type="ECO:0000256" key="6">
    <source>
        <dbReference type="ARBA" id="ARBA00022989"/>
    </source>
</evidence>
<keyword evidence="6" id="KW-1133">Transmembrane helix</keyword>
<evidence type="ECO:0000256" key="7">
    <source>
        <dbReference type="ARBA" id="ARBA00023136"/>
    </source>
</evidence>
<dbReference type="SUPFAM" id="SSF82714">
    <property type="entry name" value="Multidrug efflux transporter AcrB TolC docking domain, DN and DC subdomains"/>
    <property type="match status" value="2"/>
</dbReference>
<dbReference type="PANTHER" id="PTHR32063:SF68">
    <property type="entry name" value="PROBALE CATION EFFLUX SYSTEM PROTEIN"/>
    <property type="match status" value="1"/>
</dbReference>
<dbReference type="EMBL" id="CP021367">
    <property type="protein sequence ID" value="ART61101.1"/>
    <property type="molecule type" value="Genomic_DNA"/>
</dbReference>
<gene>
    <name evidence="8" type="ORF">CBP36_19185</name>
</gene>
<dbReference type="Gene3D" id="3.30.2090.10">
    <property type="entry name" value="Multidrug efflux transporter AcrB TolC docking domain, DN and DC subdomains"/>
    <property type="match status" value="2"/>
</dbReference>
<protein>
    <submittedName>
        <fullName evidence="8">CusA/CzcA family heavy metal efflux RND transporter</fullName>
    </submittedName>
</protein>
<dbReference type="KEGG" id="acid:CBP33_18755"/>
<accession>A0A240UHX8</accession>
<dbReference type="SUPFAM" id="SSF82693">
    <property type="entry name" value="Multidrug efflux transporter AcrB pore domain, PN1, PN2, PC1 and PC2 subdomains"/>
    <property type="match status" value="3"/>
</dbReference>
<dbReference type="AlphaFoldDB" id="A0A240TYU4"/>
<keyword evidence="9" id="KW-1185">Reference proteome</keyword>
<name>A0A240TYU4_9BURK</name>
<dbReference type="GO" id="GO:0008324">
    <property type="term" value="F:monoatomic cation transmembrane transporter activity"/>
    <property type="evidence" value="ECO:0007669"/>
    <property type="project" value="InterPro"/>
</dbReference>
<dbReference type="RefSeq" id="WP_086914282.1">
    <property type="nucleotide sequence ID" value="NZ_CP021360.1"/>
</dbReference>
<sequence>MLSRLVQFALAQRLFILLAAALLAGAGWFAFKNLPIDAFPDVSSTQVKIIMKAPGMTPEEIESRVAIPIEVEMLGIPKQRILRSVTKYGLVDVTVDFEDGTDIYWARQQVSERLANISADLPPGITGGMAPVTTPLGEMFMFTVEAPNMTLEERRSLLDWVIRPALRSVPGVADVNALGGKVHSFEVVLDPVKMSALGLSAAKIKSSIEANNRNDGAGRLGEGDEVLLVRSEGSIRTKDDLKAIVVKYDKAGSVRLQDVAQVRDGSVTRYGVVTMDGKAEAVQGLVLGLAGANAQKVVEGVTRKIEEIKPTLPAGVELKVFYNRAQLVEKAVGTVSRALLEATVLVLVLLGAFLGNVRAAVSVAVVLPLSALATFLLMRAAGMSANLMSLGGLAIALGMLVDAAVVVVENIVQHQTEDNSKGKLPRLHIVFRAVREVAAPVAAGVLIIVLVFLPLLTLQGLEGKFFVPVAMTIVFALASSLVLSLTIIPVLSSFLLTKVAHHEPWLPRQLLKAYTPALAFALRRERIVYAVACLMLVAAAVVYSFVGKTFMPQMDEGDIIVGIEKLPSVSLEETAALDLKIHQALMKEIPEITGVVARAGSDEIGLDPMGLNQTDTFLVLKPRDEWKFENKEALIEKIRSVLDQLPGISYSFTQPIDMRVSEMIIGVRGDIAIKVFGPDLDKLNELASQIEGLMKQVPGNQDVYTVENDGVQYLRVVVDRVAVGRYGLSVEDVQDALRVQIEGQRAGTVIDGNRRIPIVLRGADGVKISPSEFEALTITTPEGQSVPLQELAKLERESGPVKIDREMGSRYSVVISNVTGRDLVGFVEEAKAKVDQAVKLPTGYRIAWGGQFENQQRAAERLTLVIPLSLGVIFLVLFSTFGSVRQALLVLSNIPFALVGGIFALWLTGEYLSVPASVGFIALLGIAVLNGVVLVSYFNQLYAEGLSLVECVTQGARRRLRPVLMTAAITAFGLIPLLFATGPGSEIQRPLAIVVIGGLITATALTLILLPILYLRFAHPKRTIEAPAQEVSHA</sequence>
<evidence type="ECO:0000256" key="5">
    <source>
        <dbReference type="ARBA" id="ARBA00022692"/>
    </source>
</evidence>
<dbReference type="Gene3D" id="3.30.70.1440">
    <property type="entry name" value="Multidrug efflux transporter AcrB pore domain"/>
    <property type="match status" value="1"/>
</dbReference>
<dbReference type="InterPro" id="IPR027463">
    <property type="entry name" value="AcrB_DN_DC_subdom"/>
</dbReference>
<dbReference type="PANTHER" id="PTHR32063">
    <property type="match status" value="1"/>
</dbReference>
<dbReference type="InterPro" id="IPR001036">
    <property type="entry name" value="Acrflvin-R"/>
</dbReference>
<evidence type="ECO:0000313" key="9">
    <source>
        <dbReference type="Proteomes" id="UP000194440"/>
    </source>
</evidence>
<organism evidence="8 9">
    <name type="scientific">Acidovorax carolinensis</name>
    <dbReference type="NCBI Taxonomy" id="553814"/>
    <lineage>
        <taxon>Bacteria</taxon>
        <taxon>Pseudomonadati</taxon>
        <taxon>Pseudomonadota</taxon>
        <taxon>Betaproteobacteria</taxon>
        <taxon>Burkholderiales</taxon>
        <taxon>Comamonadaceae</taxon>
        <taxon>Acidovorax</taxon>
    </lineage>
</organism>
<evidence type="ECO:0000256" key="2">
    <source>
        <dbReference type="ARBA" id="ARBA00010942"/>
    </source>
</evidence>
<comment type="subcellular location">
    <subcellularLocation>
        <location evidence="1">Cell membrane</location>
        <topology evidence="1">Multi-pass membrane protein</topology>
    </subcellularLocation>
</comment>
<keyword evidence="4" id="KW-1003">Cell membrane</keyword>
<dbReference type="NCBIfam" id="TIGR00914">
    <property type="entry name" value="2A0601"/>
    <property type="match status" value="1"/>
</dbReference>
<dbReference type="Gene3D" id="3.30.70.1430">
    <property type="entry name" value="Multidrug efflux transporter AcrB pore domain"/>
    <property type="match status" value="2"/>
</dbReference>
<keyword evidence="7" id="KW-0472">Membrane</keyword>
<keyword evidence="3" id="KW-0813">Transport</keyword>
<dbReference type="PRINTS" id="PR00702">
    <property type="entry name" value="ACRIFLAVINRP"/>
</dbReference>
<dbReference type="InterPro" id="IPR004763">
    <property type="entry name" value="CusA-like"/>
</dbReference>
<dbReference type="Pfam" id="PF00873">
    <property type="entry name" value="ACR_tran"/>
    <property type="match status" value="1"/>
</dbReference>
<evidence type="ECO:0000313" key="8">
    <source>
        <dbReference type="EMBL" id="ART61101.1"/>
    </source>
</evidence>
<dbReference type="GO" id="GO:0042910">
    <property type="term" value="F:xenobiotic transmembrane transporter activity"/>
    <property type="evidence" value="ECO:0007669"/>
    <property type="project" value="TreeGrafter"/>
</dbReference>
<dbReference type="OrthoDB" id="9798415at2"/>
<keyword evidence="5" id="KW-0812">Transmembrane</keyword>
<accession>A0A240TYU4</accession>
<evidence type="ECO:0000256" key="3">
    <source>
        <dbReference type="ARBA" id="ARBA00022448"/>
    </source>
</evidence>